<comment type="caution">
    <text evidence="14">The sequence shown here is derived from an EMBL/GenBank/DDBJ whole genome shotgun (WGS) entry which is preliminary data.</text>
</comment>
<protein>
    <recommendedName>
        <fullName evidence="9">Regulatory protein VirG</fullName>
    </recommendedName>
</protein>
<dbReference type="PROSITE" id="PS51755">
    <property type="entry name" value="OMPR_PHOB"/>
    <property type="match status" value="1"/>
</dbReference>
<sequence>MTSSATGGRVAVVEDDRIVRDTVVDILQEGGFSALACESAGALAKLMGDVNPPELIILDLQLPDRDGLAVAGSIRSSSDIPIIMLTGRGSDVDRIVGLEIGADDYMVKPFNPRELLARVKAVLRRKGPGQLSPVPAETQRRGYRFLGFSLDLDGRKLTDPSGVPVSLTVSEFDLLAALVEARGRVLSRNQLLDLMRRRNDDVFDRTIDVLILRLRRKIEPSPRNPRFIRTERGLGYVFDAQVEPLDGS</sequence>
<dbReference type="InterPro" id="IPR016032">
    <property type="entry name" value="Sig_transdc_resp-reg_C-effctor"/>
</dbReference>
<feature type="domain" description="OmpR/PhoB-type" evidence="13">
    <location>
        <begin position="140"/>
        <end position="240"/>
    </location>
</feature>
<dbReference type="Pfam" id="PF00486">
    <property type="entry name" value="Trans_reg_C"/>
    <property type="match status" value="1"/>
</dbReference>
<dbReference type="PANTHER" id="PTHR48111">
    <property type="entry name" value="REGULATOR OF RPOS"/>
    <property type="match status" value="1"/>
</dbReference>
<dbReference type="GO" id="GO:0000976">
    <property type="term" value="F:transcription cis-regulatory region binding"/>
    <property type="evidence" value="ECO:0007669"/>
    <property type="project" value="TreeGrafter"/>
</dbReference>
<keyword evidence="7" id="KW-0010">Activator</keyword>
<gene>
    <name evidence="14" type="ORF">GR183_18395</name>
</gene>
<comment type="subcellular location">
    <subcellularLocation>
        <location evidence="1">Cytoplasm</location>
    </subcellularLocation>
</comment>
<feature type="domain" description="Response regulatory" evidence="12">
    <location>
        <begin position="9"/>
        <end position="123"/>
    </location>
</feature>
<keyword evidence="15" id="KW-1185">Reference proteome</keyword>
<dbReference type="Proteomes" id="UP000433101">
    <property type="component" value="Unassembled WGS sequence"/>
</dbReference>
<dbReference type="AlphaFoldDB" id="A0A7X3LXB3"/>
<dbReference type="GO" id="GO:0000156">
    <property type="term" value="F:phosphorelay response regulator activity"/>
    <property type="evidence" value="ECO:0007669"/>
    <property type="project" value="TreeGrafter"/>
</dbReference>
<keyword evidence="5" id="KW-0805">Transcription regulation</keyword>
<evidence type="ECO:0000256" key="7">
    <source>
        <dbReference type="ARBA" id="ARBA00023159"/>
    </source>
</evidence>
<evidence type="ECO:0000256" key="10">
    <source>
        <dbReference type="PROSITE-ProRule" id="PRU00169"/>
    </source>
</evidence>
<feature type="modified residue" description="4-aspartylphosphate" evidence="10">
    <location>
        <position position="59"/>
    </location>
</feature>
<keyword evidence="8" id="KW-0804">Transcription</keyword>
<accession>A0A7X3LXB3</accession>
<dbReference type="InterPro" id="IPR039420">
    <property type="entry name" value="WalR-like"/>
</dbReference>
<dbReference type="SMART" id="SM00862">
    <property type="entry name" value="Trans_reg_C"/>
    <property type="match status" value="1"/>
</dbReference>
<feature type="DNA-binding region" description="OmpR/PhoB-type" evidence="11">
    <location>
        <begin position="140"/>
        <end position="240"/>
    </location>
</feature>
<name>A0A7X3LXB3_9HYPH</name>
<evidence type="ECO:0000256" key="4">
    <source>
        <dbReference type="ARBA" id="ARBA00023012"/>
    </source>
</evidence>
<dbReference type="InterPro" id="IPR036388">
    <property type="entry name" value="WH-like_DNA-bd_sf"/>
</dbReference>
<evidence type="ECO:0000313" key="15">
    <source>
        <dbReference type="Proteomes" id="UP000433101"/>
    </source>
</evidence>
<dbReference type="Gene3D" id="1.10.10.10">
    <property type="entry name" value="Winged helix-like DNA-binding domain superfamily/Winged helix DNA-binding domain"/>
    <property type="match status" value="1"/>
</dbReference>
<dbReference type="FunFam" id="1.10.10.10:FF:000099">
    <property type="entry name" value="Two-component system response regulator TorR"/>
    <property type="match status" value="1"/>
</dbReference>
<evidence type="ECO:0000259" key="13">
    <source>
        <dbReference type="PROSITE" id="PS51755"/>
    </source>
</evidence>
<dbReference type="SMART" id="SM00448">
    <property type="entry name" value="REC"/>
    <property type="match status" value="1"/>
</dbReference>
<dbReference type="GO" id="GO:0005829">
    <property type="term" value="C:cytosol"/>
    <property type="evidence" value="ECO:0007669"/>
    <property type="project" value="TreeGrafter"/>
</dbReference>
<proteinExistence type="predicted"/>
<evidence type="ECO:0000256" key="3">
    <source>
        <dbReference type="ARBA" id="ARBA00022553"/>
    </source>
</evidence>
<evidence type="ECO:0000256" key="9">
    <source>
        <dbReference type="ARBA" id="ARBA00067337"/>
    </source>
</evidence>
<dbReference type="InterPro" id="IPR001867">
    <property type="entry name" value="OmpR/PhoB-type_DNA-bd"/>
</dbReference>
<dbReference type="CDD" id="cd00383">
    <property type="entry name" value="trans_reg_C"/>
    <property type="match status" value="1"/>
</dbReference>
<keyword evidence="6 11" id="KW-0238">DNA-binding</keyword>
<evidence type="ECO:0000313" key="14">
    <source>
        <dbReference type="EMBL" id="MXN66889.1"/>
    </source>
</evidence>
<evidence type="ECO:0000256" key="5">
    <source>
        <dbReference type="ARBA" id="ARBA00023015"/>
    </source>
</evidence>
<dbReference type="GO" id="GO:0032993">
    <property type="term" value="C:protein-DNA complex"/>
    <property type="evidence" value="ECO:0007669"/>
    <property type="project" value="TreeGrafter"/>
</dbReference>
<evidence type="ECO:0000256" key="1">
    <source>
        <dbReference type="ARBA" id="ARBA00004496"/>
    </source>
</evidence>
<keyword evidence="2" id="KW-0963">Cytoplasm</keyword>
<dbReference type="SUPFAM" id="SSF52172">
    <property type="entry name" value="CheY-like"/>
    <property type="match status" value="1"/>
</dbReference>
<dbReference type="InterPro" id="IPR001789">
    <property type="entry name" value="Sig_transdc_resp-reg_receiver"/>
</dbReference>
<evidence type="ECO:0000256" key="8">
    <source>
        <dbReference type="ARBA" id="ARBA00023163"/>
    </source>
</evidence>
<dbReference type="SUPFAM" id="SSF46894">
    <property type="entry name" value="C-terminal effector domain of the bipartite response regulators"/>
    <property type="match status" value="1"/>
</dbReference>
<keyword evidence="3 10" id="KW-0597">Phosphoprotein</keyword>
<evidence type="ECO:0000256" key="6">
    <source>
        <dbReference type="ARBA" id="ARBA00023125"/>
    </source>
</evidence>
<evidence type="ECO:0000256" key="2">
    <source>
        <dbReference type="ARBA" id="ARBA00022490"/>
    </source>
</evidence>
<evidence type="ECO:0000256" key="11">
    <source>
        <dbReference type="PROSITE-ProRule" id="PRU01091"/>
    </source>
</evidence>
<dbReference type="RefSeq" id="WP_160777121.1">
    <property type="nucleotide sequence ID" value="NZ_WUMV01000008.1"/>
</dbReference>
<dbReference type="PROSITE" id="PS50110">
    <property type="entry name" value="RESPONSE_REGULATORY"/>
    <property type="match status" value="1"/>
</dbReference>
<dbReference type="Gene3D" id="6.10.250.690">
    <property type="match status" value="1"/>
</dbReference>
<dbReference type="PANTHER" id="PTHR48111:SF4">
    <property type="entry name" value="DNA-BINDING DUAL TRANSCRIPTIONAL REGULATOR OMPR"/>
    <property type="match status" value="1"/>
</dbReference>
<evidence type="ECO:0000259" key="12">
    <source>
        <dbReference type="PROSITE" id="PS50110"/>
    </source>
</evidence>
<dbReference type="GO" id="GO:0006355">
    <property type="term" value="P:regulation of DNA-templated transcription"/>
    <property type="evidence" value="ECO:0007669"/>
    <property type="project" value="InterPro"/>
</dbReference>
<dbReference type="EMBL" id="WUMV01000008">
    <property type="protein sequence ID" value="MXN66889.1"/>
    <property type="molecule type" value="Genomic_DNA"/>
</dbReference>
<reference evidence="14 15" key="1">
    <citation type="submission" date="2019-12" db="EMBL/GenBank/DDBJ databases">
        <authorList>
            <person name="Li M."/>
        </authorList>
    </citation>
    <scope>NUCLEOTIDE SEQUENCE [LARGE SCALE GENOMIC DNA]</scope>
    <source>
        <strain evidence="14 15">GBMRC 2046</strain>
    </source>
</reference>
<dbReference type="Pfam" id="PF00072">
    <property type="entry name" value="Response_reg"/>
    <property type="match status" value="1"/>
</dbReference>
<dbReference type="InterPro" id="IPR011006">
    <property type="entry name" value="CheY-like_superfamily"/>
</dbReference>
<dbReference type="Gene3D" id="3.40.50.2300">
    <property type="match status" value="1"/>
</dbReference>
<organism evidence="14 15">
    <name type="scientific">Stappia sediminis</name>
    <dbReference type="NCBI Taxonomy" id="2692190"/>
    <lineage>
        <taxon>Bacteria</taxon>
        <taxon>Pseudomonadati</taxon>
        <taxon>Pseudomonadota</taxon>
        <taxon>Alphaproteobacteria</taxon>
        <taxon>Hyphomicrobiales</taxon>
        <taxon>Stappiaceae</taxon>
        <taxon>Stappia</taxon>
    </lineage>
</organism>
<keyword evidence="4" id="KW-0902">Two-component regulatory system</keyword>